<evidence type="ECO:0000313" key="1">
    <source>
        <dbReference type="EMBL" id="BDG67567.1"/>
    </source>
</evidence>
<evidence type="ECO:0000313" key="2">
    <source>
        <dbReference type="Proteomes" id="UP000831692"/>
    </source>
</evidence>
<reference evidence="1 2" key="1">
    <citation type="submission" date="2022-03" db="EMBL/GenBank/DDBJ databases">
        <title>Complete genome sequence of Enterococcus innesii DB-1.</title>
        <authorList>
            <person name="Fukuda D."/>
            <person name="Nolasco-Hipolito C."/>
        </authorList>
    </citation>
    <scope>NUCLEOTIDE SEQUENCE [LARGE SCALE GENOMIC DNA]</scope>
    <source>
        <strain evidence="1 2">DB-1</strain>
    </source>
</reference>
<dbReference type="Proteomes" id="UP000831692">
    <property type="component" value="Chromosome"/>
</dbReference>
<gene>
    <name evidence="1" type="ORF">ENLAB_11310</name>
</gene>
<accession>A0ABN6NMV8</accession>
<sequence length="56" mass="6470">MREYIQLGTSANGTNGYGGMYCRHWSYPEESMKVIQQKVIDIGFSNTIVEDLFNYN</sequence>
<proteinExistence type="predicted"/>
<organism evidence="1 2">
    <name type="scientific">Enterococcus innesii</name>
    <dbReference type="NCBI Taxonomy" id="2839759"/>
    <lineage>
        <taxon>Bacteria</taxon>
        <taxon>Bacillati</taxon>
        <taxon>Bacillota</taxon>
        <taxon>Bacilli</taxon>
        <taxon>Lactobacillales</taxon>
        <taxon>Enterococcaceae</taxon>
        <taxon>Enterococcus</taxon>
    </lineage>
</organism>
<keyword evidence="2" id="KW-1185">Reference proteome</keyword>
<dbReference type="EMBL" id="AP025635">
    <property type="protein sequence ID" value="BDG67567.1"/>
    <property type="molecule type" value="Genomic_DNA"/>
</dbReference>
<name>A0ABN6NMV8_9ENTE</name>
<protein>
    <submittedName>
        <fullName evidence="1">Uncharacterized protein</fullName>
    </submittedName>
</protein>